<sequence>MVSTQQPLSARKSGGGCNVNSRTPSWRYSLNLFSAGGKNCETIWSHSESVNSVTSSISPLEFLEGKMRTGQWELRTWSSPAKVLLQSVLLTALVLIGGVVQEASDQTEYGYEGKSPDGPNKWGELRPDWVMCAKGRQQSPIQIRTDRAKVDLTLTELNISYNVPSSGYIINEGHALSVEVGDAGHLFLDGQDYTLLHFHFHSPSEHVIDGVQPPLEMHMVHESADGKTLAVIGIPFMEGPPSPFLDQFWSKVPEVDKSQVKVDVGQLVVDAPHLLRVGPKYARYMGSLTTPPCTEGVIWTVALEQSNTVSLEQLRAFKLVLPEPSDRPTQKLHGRDVRLRMVDRQ</sequence>
<protein>
    <recommendedName>
        <fullName evidence="1">Alpha-carbonic anhydrase domain-containing protein</fullName>
    </recommendedName>
</protein>
<dbReference type="PANTHER" id="PTHR18952">
    <property type="entry name" value="CARBONIC ANHYDRASE"/>
    <property type="match status" value="1"/>
</dbReference>
<dbReference type="SUPFAM" id="SSF51069">
    <property type="entry name" value="Carbonic anhydrase"/>
    <property type="match status" value="1"/>
</dbReference>
<feature type="domain" description="Alpha-carbonic anhydrase" evidence="1">
    <location>
        <begin position="107"/>
        <end position="345"/>
    </location>
</feature>
<accession>A0ABD3GD98</accession>
<proteinExistence type="predicted"/>
<dbReference type="EMBL" id="JBJQOH010000008">
    <property type="protein sequence ID" value="KAL3675139.1"/>
    <property type="molecule type" value="Genomic_DNA"/>
</dbReference>
<dbReference type="InterPro" id="IPR001148">
    <property type="entry name" value="CA_dom"/>
</dbReference>
<organism evidence="2 3">
    <name type="scientific">Riccia sorocarpa</name>
    <dbReference type="NCBI Taxonomy" id="122646"/>
    <lineage>
        <taxon>Eukaryota</taxon>
        <taxon>Viridiplantae</taxon>
        <taxon>Streptophyta</taxon>
        <taxon>Embryophyta</taxon>
        <taxon>Marchantiophyta</taxon>
        <taxon>Marchantiopsida</taxon>
        <taxon>Marchantiidae</taxon>
        <taxon>Marchantiales</taxon>
        <taxon>Ricciaceae</taxon>
        <taxon>Riccia</taxon>
    </lineage>
</organism>
<evidence type="ECO:0000313" key="3">
    <source>
        <dbReference type="Proteomes" id="UP001633002"/>
    </source>
</evidence>
<dbReference type="PROSITE" id="PS51144">
    <property type="entry name" value="ALPHA_CA_2"/>
    <property type="match status" value="1"/>
</dbReference>
<dbReference type="CDD" id="cd03124">
    <property type="entry name" value="alpha_CA_prokaryotic_like"/>
    <property type="match status" value="1"/>
</dbReference>
<name>A0ABD3GD98_9MARC</name>
<gene>
    <name evidence="2" type="ORF">R1sor_025087</name>
</gene>
<dbReference type="Pfam" id="PF00194">
    <property type="entry name" value="Carb_anhydrase"/>
    <property type="match status" value="1"/>
</dbReference>
<dbReference type="Proteomes" id="UP001633002">
    <property type="component" value="Unassembled WGS sequence"/>
</dbReference>
<dbReference type="InterPro" id="IPR023561">
    <property type="entry name" value="Carbonic_anhydrase_a-class"/>
</dbReference>
<dbReference type="PANTHER" id="PTHR18952:SF273">
    <property type="entry name" value="ALPHA-CARBONIC ANHYDRASE DOMAIN-CONTAINING PROTEIN"/>
    <property type="match status" value="1"/>
</dbReference>
<reference evidence="2 3" key="1">
    <citation type="submission" date="2024-09" db="EMBL/GenBank/DDBJ databases">
        <title>Chromosome-scale assembly of Riccia sorocarpa.</title>
        <authorList>
            <person name="Paukszto L."/>
        </authorList>
    </citation>
    <scope>NUCLEOTIDE SEQUENCE [LARGE SCALE GENOMIC DNA]</scope>
    <source>
        <strain evidence="2">LP-2024</strain>
        <tissue evidence="2">Aerial parts of the thallus</tissue>
    </source>
</reference>
<dbReference type="InterPro" id="IPR036398">
    <property type="entry name" value="CA_dom_sf"/>
</dbReference>
<dbReference type="InterPro" id="IPR041891">
    <property type="entry name" value="Alpha_CA_prokaryot-like"/>
</dbReference>
<dbReference type="Gene3D" id="3.10.200.10">
    <property type="entry name" value="Alpha carbonic anhydrase"/>
    <property type="match status" value="1"/>
</dbReference>
<evidence type="ECO:0000313" key="2">
    <source>
        <dbReference type="EMBL" id="KAL3675139.1"/>
    </source>
</evidence>
<keyword evidence="3" id="KW-1185">Reference proteome</keyword>
<dbReference type="SMART" id="SM01057">
    <property type="entry name" value="Carb_anhydrase"/>
    <property type="match status" value="1"/>
</dbReference>
<dbReference type="AlphaFoldDB" id="A0ABD3GD98"/>
<evidence type="ECO:0000259" key="1">
    <source>
        <dbReference type="PROSITE" id="PS51144"/>
    </source>
</evidence>
<comment type="caution">
    <text evidence="2">The sequence shown here is derived from an EMBL/GenBank/DDBJ whole genome shotgun (WGS) entry which is preliminary data.</text>
</comment>